<dbReference type="UniPathway" id="UPA00241">
    <property type="reaction ID" value="UER00355"/>
</dbReference>
<dbReference type="Gene3D" id="3.40.50.620">
    <property type="entry name" value="HUPs"/>
    <property type="match status" value="1"/>
</dbReference>
<proteinExistence type="inferred from homology"/>
<keyword evidence="5" id="KW-0067">ATP-binding</keyword>
<dbReference type="HAMAP" id="MF_00151">
    <property type="entry name" value="PPAT_bact"/>
    <property type="match status" value="1"/>
</dbReference>
<dbReference type="Pfam" id="PF01467">
    <property type="entry name" value="CTP_transf_like"/>
    <property type="match status" value="1"/>
</dbReference>
<evidence type="ECO:0000256" key="6">
    <source>
        <dbReference type="ARBA" id="ARBA00022842"/>
    </source>
</evidence>
<evidence type="ECO:0000313" key="11">
    <source>
        <dbReference type="EMBL" id="HDR52743.1"/>
    </source>
</evidence>
<evidence type="ECO:0000256" key="2">
    <source>
        <dbReference type="ARBA" id="ARBA00022679"/>
    </source>
</evidence>
<dbReference type="PANTHER" id="PTHR21342:SF1">
    <property type="entry name" value="PHOSPHOPANTETHEINE ADENYLYLTRANSFERASE"/>
    <property type="match status" value="1"/>
</dbReference>
<keyword evidence="3 11" id="KW-0548">Nucleotidyltransferase</keyword>
<feature type="domain" description="Cytidyltransferase-like" evidence="10">
    <location>
        <begin position="2"/>
        <end position="115"/>
    </location>
</feature>
<dbReference type="InterPro" id="IPR014729">
    <property type="entry name" value="Rossmann-like_a/b/a_fold"/>
</dbReference>
<comment type="caution">
    <text evidence="11">The sequence shown here is derived from an EMBL/GenBank/DDBJ whole genome shotgun (WGS) entry which is preliminary data.</text>
</comment>
<dbReference type="EC" id="2.7.7.3" evidence="9"/>
<sequence>SILRRAIPMFDKIIVMIGFNANKKSFYPLEKRLKWINRIFQNEEKVEVRVHEGLTVDFCKEVGARYILRGLRTSADFEYERAIAQVNKKMHPEIETVFLLTLPEHTPVNATIIRDIVFHGGDASMFLPSGLDMNEFKISG</sequence>
<dbReference type="PRINTS" id="PR01020">
    <property type="entry name" value="LPSBIOSNTHSS"/>
</dbReference>
<evidence type="ECO:0000256" key="8">
    <source>
        <dbReference type="ARBA" id="ARBA00029346"/>
    </source>
</evidence>
<evidence type="ECO:0000259" key="10">
    <source>
        <dbReference type="Pfam" id="PF01467"/>
    </source>
</evidence>
<evidence type="ECO:0000256" key="1">
    <source>
        <dbReference type="ARBA" id="ARBA00022490"/>
    </source>
</evidence>
<dbReference type="GO" id="GO:0004595">
    <property type="term" value="F:pantetheine-phosphate adenylyltransferase activity"/>
    <property type="evidence" value="ECO:0007669"/>
    <property type="project" value="UniProtKB-UniRule"/>
</dbReference>
<evidence type="ECO:0000256" key="3">
    <source>
        <dbReference type="ARBA" id="ARBA00022695"/>
    </source>
</evidence>
<keyword evidence="1" id="KW-0963">Cytoplasm</keyword>
<name>A0A831LSM8_9BACT</name>
<dbReference type="AlphaFoldDB" id="A0A831LSM8"/>
<keyword evidence="6" id="KW-0460">Magnesium</keyword>
<dbReference type="SUPFAM" id="SSF52374">
    <property type="entry name" value="Nucleotidylyl transferase"/>
    <property type="match status" value="1"/>
</dbReference>
<organism evidence="11">
    <name type="scientific">Mariniphaga anaerophila</name>
    <dbReference type="NCBI Taxonomy" id="1484053"/>
    <lineage>
        <taxon>Bacteria</taxon>
        <taxon>Pseudomonadati</taxon>
        <taxon>Bacteroidota</taxon>
        <taxon>Bacteroidia</taxon>
        <taxon>Marinilabiliales</taxon>
        <taxon>Prolixibacteraceae</taxon>
        <taxon>Mariniphaga</taxon>
    </lineage>
</organism>
<dbReference type="PANTHER" id="PTHR21342">
    <property type="entry name" value="PHOSPHOPANTETHEINE ADENYLYLTRANSFERASE"/>
    <property type="match status" value="1"/>
</dbReference>
<dbReference type="EMBL" id="DSDK01000797">
    <property type="protein sequence ID" value="HDR52743.1"/>
    <property type="molecule type" value="Genomic_DNA"/>
</dbReference>
<feature type="non-terminal residue" evidence="11">
    <location>
        <position position="1"/>
    </location>
</feature>
<evidence type="ECO:0000256" key="7">
    <source>
        <dbReference type="ARBA" id="ARBA00022993"/>
    </source>
</evidence>
<keyword evidence="2 11" id="KW-0808">Transferase</keyword>
<dbReference type="NCBIfam" id="TIGR01510">
    <property type="entry name" value="coaD_prev_kdtB"/>
    <property type="match status" value="1"/>
</dbReference>
<dbReference type="Proteomes" id="UP000886047">
    <property type="component" value="Unassembled WGS sequence"/>
</dbReference>
<dbReference type="GO" id="GO:0015937">
    <property type="term" value="P:coenzyme A biosynthetic process"/>
    <property type="evidence" value="ECO:0007669"/>
    <property type="project" value="UniProtKB-UniRule"/>
</dbReference>
<evidence type="ECO:0000256" key="5">
    <source>
        <dbReference type="ARBA" id="ARBA00022840"/>
    </source>
</evidence>
<keyword evidence="7" id="KW-0173">Coenzyme A biosynthesis</keyword>
<comment type="catalytic activity">
    <reaction evidence="8">
        <text>(R)-4'-phosphopantetheine + ATP + H(+) = 3'-dephospho-CoA + diphosphate</text>
        <dbReference type="Rhea" id="RHEA:19801"/>
        <dbReference type="ChEBI" id="CHEBI:15378"/>
        <dbReference type="ChEBI" id="CHEBI:30616"/>
        <dbReference type="ChEBI" id="CHEBI:33019"/>
        <dbReference type="ChEBI" id="CHEBI:57328"/>
        <dbReference type="ChEBI" id="CHEBI:61723"/>
        <dbReference type="EC" id="2.7.7.3"/>
    </reaction>
</comment>
<protein>
    <recommendedName>
        <fullName evidence="9">Pantetheine-phosphate adenylyltransferase</fullName>
        <ecNumber evidence="9">2.7.7.3</ecNumber>
    </recommendedName>
</protein>
<dbReference type="InterPro" id="IPR001980">
    <property type="entry name" value="PPAT"/>
</dbReference>
<keyword evidence="4" id="KW-0547">Nucleotide-binding</keyword>
<evidence type="ECO:0000256" key="9">
    <source>
        <dbReference type="NCBIfam" id="TIGR01510"/>
    </source>
</evidence>
<evidence type="ECO:0000256" key="4">
    <source>
        <dbReference type="ARBA" id="ARBA00022741"/>
    </source>
</evidence>
<reference evidence="11" key="1">
    <citation type="journal article" date="2020" name="mSystems">
        <title>Genome- and Community-Level Interaction Insights into Carbon Utilization and Element Cycling Functions of Hydrothermarchaeota in Hydrothermal Sediment.</title>
        <authorList>
            <person name="Zhou Z."/>
            <person name="Liu Y."/>
            <person name="Xu W."/>
            <person name="Pan J."/>
            <person name="Luo Z.H."/>
            <person name="Li M."/>
        </authorList>
    </citation>
    <scope>NUCLEOTIDE SEQUENCE [LARGE SCALE GENOMIC DNA]</scope>
    <source>
        <strain evidence="11">SpSt-1217</strain>
    </source>
</reference>
<accession>A0A831LSM8</accession>
<gene>
    <name evidence="11" type="primary">coaD</name>
    <name evidence="11" type="ORF">ENN90_14185</name>
</gene>
<dbReference type="InterPro" id="IPR004821">
    <property type="entry name" value="Cyt_trans-like"/>
</dbReference>
<dbReference type="GO" id="GO:0005524">
    <property type="term" value="F:ATP binding"/>
    <property type="evidence" value="ECO:0007669"/>
    <property type="project" value="UniProtKB-KW"/>
</dbReference>